<reference evidence="2 3" key="1">
    <citation type="submission" date="2024-11" db="EMBL/GenBank/DDBJ databases">
        <title>Adaptive evolution of stress response genes in parasites aligns with host niche diversity.</title>
        <authorList>
            <person name="Hahn C."/>
            <person name="Resl P."/>
        </authorList>
    </citation>
    <scope>NUCLEOTIDE SEQUENCE [LARGE SCALE GENOMIC DNA]</scope>
    <source>
        <strain evidence="2">EGGRZ-B1_66</strain>
        <tissue evidence="2">Body</tissue>
    </source>
</reference>
<sequence length="175" mass="18388">FTFVGLSPSTSYTASVVTKYSDSSESAAVSSNTVTTPSTKQSTPESKSWAVLTVNINKTDGTEQIFTPSMAVRGSASYLRAQEQFCALAQLALRNSDSGLNVDSCQLVNISPGSVVTTGNLTLSSVSSNSPVTIDPDKLKYRLFSGSSLTPPKAISNVGAAFNMKTLEVRQVSSD</sequence>
<feature type="non-terminal residue" evidence="2">
    <location>
        <position position="1"/>
    </location>
</feature>
<name>A0ABD2PKZ5_9PLAT</name>
<evidence type="ECO:0000313" key="3">
    <source>
        <dbReference type="Proteomes" id="UP001626550"/>
    </source>
</evidence>
<dbReference type="AlphaFoldDB" id="A0ABD2PKZ5"/>
<keyword evidence="3" id="KW-1185">Reference proteome</keyword>
<dbReference type="Proteomes" id="UP001626550">
    <property type="component" value="Unassembled WGS sequence"/>
</dbReference>
<proteinExistence type="predicted"/>
<dbReference type="PROSITE" id="PS50853">
    <property type="entry name" value="FN3"/>
    <property type="match status" value="1"/>
</dbReference>
<dbReference type="EMBL" id="JBJKFK010005695">
    <property type="protein sequence ID" value="KAL3308180.1"/>
    <property type="molecule type" value="Genomic_DNA"/>
</dbReference>
<evidence type="ECO:0000259" key="1">
    <source>
        <dbReference type="PROSITE" id="PS50853"/>
    </source>
</evidence>
<feature type="domain" description="Fibronectin type-III" evidence="1">
    <location>
        <begin position="1"/>
        <end position="39"/>
    </location>
</feature>
<accession>A0ABD2PKZ5</accession>
<gene>
    <name evidence="2" type="ORF">Ciccas_013292</name>
</gene>
<dbReference type="InterPro" id="IPR003961">
    <property type="entry name" value="FN3_dom"/>
</dbReference>
<protein>
    <recommendedName>
        <fullName evidence="1">Fibronectin type-III domain-containing protein</fullName>
    </recommendedName>
</protein>
<comment type="caution">
    <text evidence="2">The sequence shown here is derived from an EMBL/GenBank/DDBJ whole genome shotgun (WGS) entry which is preliminary data.</text>
</comment>
<organism evidence="2 3">
    <name type="scientific">Cichlidogyrus casuarinus</name>
    <dbReference type="NCBI Taxonomy" id="1844966"/>
    <lineage>
        <taxon>Eukaryota</taxon>
        <taxon>Metazoa</taxon>
        <taxon>Spiralia</taxon>
        <taxon>Lophotrochozoa</taxon>
        <taxon>Platyhelminthes</taxon>
        <taxon>Monogenea</taxon>
        <taxon>Monopisthocotylea</taxon>
        <taxon>Dactylogyridea</taxon>
        <taxon>Ancyrocephalidae</taxon>
        <taxon>Cichlidogyrus</taxon>
    </lineage>
</organism>
<feature type="non-terminal residue" evidence="2">
    <location>
        <position position="175"/>
    </location>
</feature>
<evidence type="ECO:0000313" key="2">
    <source>
        <dbReference type="EMBL" id="KAL3308180.1"/>
    </source>
</evidence>